<proteinExistence type="predicted"/>
<dbReference type="AlphaFoldDB" id="A0A549T7F0"/>
<dbReference type="EMBL" id="VJMG01000038">
    <property type="protein sequence ID" value="TRL37776.1"/>
    <property type="molecule type" value="Genomic_DNA"/>
</dbReference>
<dbReference type="PANTHER" id="PTHR34136">
    <property type="match status" value="1"/>
</dbReference>
<evidence type="ECO:0000256" key="2">
    <source>
        <dbReference type="ARBA" id="ARBA00022679"/>
    </source>
</evidence>
<keyword evidence="2 4" id="KW-0808">Transferase</keyword>
<accession>A0A549T7F0</accession>
<gene>
    <name evidence="4" type="ORF">FNA46_14250</name>
</gene>
<reference evidence="4 5" key="1">
    <citation type="submission" date="2019-07" db="EMBL/GenBank/DDBJ databases">
        <title>Ln-dependent methylotrophs.</title>
        <authorList>
            <person name="Tani A."/>
        </authorList>
    </citation>
    <scope>NUCLEOTIDE SEQUENCE [LARGE SCALE GENOMIC DNA]</scope>
    <source>
        <strain evidence="4 5">SM12</strain>
    </source>
</reference>
<dbReference type="RefSeq" id="WP_143125881.1">
    <property type="nucleotide sequence ID" value="NZ_VJMG01000038.1"/>
</dbReference>
<feature type="region of interest" description="Disordered" evidence="3">
    <location>
        <begin position="1"/>
        <end position="21"/>
    </location>
</feature>
<dbReference type="CDD" id="cd06533">
    <property type="entry name" value="Glyco_transf_WecG_TagA"/>
    <property type="match status" value="1"/>
</dbReference>
<evidence type="ECO:0000256" key="1">
    <source>
        <dbReference type="ARBA" id="ARBA00022676"/>
    </source>
</evidence>
<organism evidence="4 5">
    <name type="scientific">Rhizobium straminoryzae</name>
    <dbReference type="NCBI Taxonomy" id="1387186"/>
    <lineage>
        <taxon>Bacteria</taxon>
        <taxon>Pseudomonadati</taxon>
        <taxon>Pseudomonadota</taxon>
        <taxon>Alphaproteobacteria</taxon>
        <taxon>Hyphomicrobiales</taxon>
        <taxon>Rhizobiaceae</taxon>
        <taxon>Rhizobium/Agrobacterium group</taxon>
        <taxon>Rhizobium</taxon>
    </lineage>
</organism>
<dbReference type="NCBIfam" id="TIGR00696">
    <property type="entry name" value="wecG_tagA_cpsF"/>
    <property type="match status" value="1"/>
</dbReference>
<evidence type="ECO:0000313" key="4">
    <source>
        <dbReference type="EMBL" id="TRL37776.1"/>
    </source>
</evidence>
<keyword evidence="1" id="KW-0328">Glycosyltransferase</keyword>
<name>A0A549T7F0_9HYPH</name>
<dbReference type="Pfam" id="PF03808">
    <property type="entry name" value="Glyco_tran_WecG"/>
    <property type="match status" value="1"/>
</dbReference>
<sequence length="274" mass="31244">MTMIKLSPKALPVSDPRKDKDDKTATLFGIRFSTADTDGLVDTLAEEAVPRGAGLRLLVTANVDHIVNLRRNERFREAYRFAWRAVIDGTPVFLYARLRGLALPGKVTGSDLFPRLIARLEPGVHRILLVSPTEDTSRRLYERLQQMGFTDHIVMTAPPAFEDDKRFARWLIAAARRQQTTHLILGLGAPKSEIWMHEHARQLPDCYGMALGAALEFYAGTKQRAPVFMRRAGIEFLWRVICEPRRLARRYFVSSWSFFRAIAEDLRGKTLPRP</sequence>
<protein>
    <submittedName>
        <fullName evidence="4">WecB/TagA/CpsF family glycosyltransferase</fullName>
    </submittedName>
</protein>
<dbReference type="GO" id="GO:0016758">
    <property type="term" value="F:hexosyltransferase activity"/>
    <property type="evidence" value="ECO:0007669"/>
    <property type="project" value="TreeGrafter"/>
</dbReference>
<dbReference type="PANTHER" id="PTHR34136:SF1">
    <property type="entry name" value="UDP-N-ACETYL-D-MANNOSAMINURONIC ACID TRANSFERASE"/>
    <property type="match status" value="1"/>
</dbReference>
<comment type="caution">
    <text evidence="4">The sequence shown here is derived from an EMBL/GenBank/DDBJ whole genome shotgun (WGS) entry which is preliminary data.</text>
</comment>
<dbReference type="InterPro" id="IPR004629">
    <property type="entry name" value="WecG_TagA_CpsF"/>
</dbReference>
<evidence type="ECO:0000256" key="3">
    <source>
        <dbReference type="SAM" id="MobiDB-lite"/>
    </source>
</evidence>
<evidence type="ECO:0000313" key="5">
    <source>
        <dbReference type="Proteomes" id="UP000316801"/>
    </source>
</evidence>
<dbReference type="Proteomes" id="UP000316801">
    <property type="component" value="Unassembled WGS sequence"/>
</dbReference>
<keyword evidence="5" id="KW-1185">Reference proteome</keyword>